<feature type="transmembrane region" description="Helical" evidence="1">
    <location>
        <begin position="13"/>
        <end position="30"/>
    </location>
</feature>
<keyword evidence="1" id="KW-0472">Membrane</keyword>
<accession>A0A0W0HG33</accession>
<dbReference type="EMBL" id="LKEF01000042">
    <property type="protein sequence ID" value="KTB59862.1"/>
    <property type="molecule type" value="Genomic_DNA"/>
</dbReference>
<keyword evidence="1" id="KW-1133">Transmembrane helix</keyword>
<protein>
    <submittedName>
        <fullName evidence="2">Uncharacterized protein</fullName>
    </submittedName>
</protein>
<evidence type="ECO:0000256" key="1">
    <source>
        <dbReference type="SAM" id="Phobius"/>
    </source>
</evidence>
<comment type="caution">
    <text evidence="2">The sequence shown here is derived from an EMBL/GenBank/DDBJ whole genome shotgun (WGS) entry which is preliminary data.</text>
</comment>
<sequence>MYTKPKSPRLLKIPQWIIIHLFTLRLVLIQRRNRRPNRINLRVRHIRRIRIKPQFIIAAGMLARTRAFWMITHTHLLNL</sequence>
<reference evidence="2 3" key="1">
    <citation type="submission" date="2015-09" db="EMBL/GenBank/DDBJ databases">
        <title>Genome sequence of ICMP 11288.</title>
        <authorList>
            <person name="Visnovsky S."/>
            <person name="Lu A."/>
            <person name="Panda P."/>
            <person name="Pitman A."/>
        </authorList>
    </citation>
    <scope>NUCLEOTIDE SEQUENCE [LARGE SCALE GENOMIC DNA]</scope>
    <source>
        <strain evidence="2 3">ICMP 11288</strain>
    </source>
</reference>
<evidence type="ECO:0000313" key="3">
    <source>
        <dbReference type="Proteomes" id="UP000054197"/>
    </source>
</evidence>
<dbReference type="AlphaFoldDB" id="A0A0W0HG33"/>
<keyword evidence="1" id="KW-0812">Transmembrane</keyword>
<gene>
    <name evidence="2" type="ORF">AO063_19755</name>
</gene>
<name>A0A0W0HG33_PSEFL</name>
<dbReference type="Proteomes" id="UP000054197">
    <property type="component" value="Unassembled WGS sequence"/>
</dbReference>
<proteinExistence type="predicted"/>
<organism evidence="2 3">
    <name type="scientific">Pseudomonas fluorescens ICMP 11288</name>
    <dbReference type="NCBI Taxonomy" id="1198309"/>
    <lineage>
        <taxon>Bacteria</taxon>
        <taxon>Pseudomonadati</taxon>
        <taxon>Pseudomonadota</taxon>
        <taxon>Gammaproteobacteria</taxon>
        <taxon>Pseudomonadales</taxon>
        <taxon>Pseudomonadaceae</taxon>
        <taxon>Pseudomonas</taxon>
    </lineage>
</organism>
<evidence type="ECO:0000313" key="2">
    <source>
        <dbReference type="EMBL" id="KTB59862.1"/>
    </source>
</evidence>